<dbReference type="PROSITE" id="PS00237">
    <property type="entry name" value="G_PROTEIN_RECEP_F1_1"/>
    <property type="match status" value="1"/>
</dbReference>
<dbReference type="Proteomes" id="UP000019366">
    <property type="component" value="Segment"/>
</dbReference>
<comment type="subcellular location">
    <subcellularLocation>
        <location evidence="1">Membrane</location>
    </subcellularLocation>
</comment>
<dbReference type="InterPro" id="IPR000276">
    <property type="entry name" value="GPCR_Rhodpsn"/>
</dbReference>
<dbReference type="GO" id="GO:0016020">
    <property type="term" value="C:membrane"/>
    <property type="evidence" value="ECO:0007669"/>
    <property type="project" value="UniProtKB-SubCell"/>
</dbReference>
<evidence type="ECO:0000256" key="1">
    <source>
        <dbReference type="ARBA" id="ARBA00004370"/>
    </source>
</evidence>
<dbReference type="RefSeq" id="YP_009007755.1">
    <property type="nucleotide sequence ID" value="NC_023582.1"/>
</dbReference>
<feature type="transmembrane region" description="Helical" evidence="5">
    <location>
        <begin position="7"/>
        <end position="28"/>
    </location>
</feature>
<dbReference type="GeneID" id="18504325"/>
<evidence type="ECO:0000313" key="6">
    <source>
        <dbReference type="EMBL" id="AHG24008.1"/>
    </source>
</evidence>
<evidence type="ECO:0000256" key="3">
    <source>
        <dbReference type="ARBA" id="ARBA00022989"/>
    </source>
</evidence>
<keyword evidence="7" id="KW-1185">Reference proteome</keyword>
<protein>
    <submittedName>
        <fullName evidence="6">Putative membrane protein</fullName>
    </submittedName>
</protein>
<evidence type="ECO:0000313" key="7">
    <source>
        <dbReference type="Proteomes" id="UP000019366"/>
    </source>
</evidence>
<reference evidence="6 7" key="1">
    <citation type="journal article" date="2014" name="Res. Microbiol.">
        <title>Characterization of Staphylococcus epidermidis phage vB_SepS_SEP9 - A unique member of the Siphoviridae family.</title>
        <authorList>
            <person name="Melo L.D."/>
            <person name="Sillankorva S."/>
            <person name="Ackermann H.W."/>
            <person name="Kropinski A.M."/>
            <person name="Azeredo J."/>
            <person name="Cerca N."/>
        </authorList>
    </citation>
    <scope>NUCLEOTIDE SEQUENCE [LARGE SCALE GENOMIC DNA]</scope>
</reference>
<evidence type="ECO:0000256" key="2">
    <source>
        <dbReference type="ARBA" id="ARBA00022692"/>
    </source>
</evidence>
<gene>
    <name evidence="6" type="ORF">SEP9_087</name>
</gene>
<keyword evidence="2 5" id="KW-0812">Transmembrane</keyword>
<keyword evidence="4 5" id="KW-0472">Membrane</keyword>
<dbReference type="GO" id="GO:0004930">
    <property type="term" value="F:G protein-coupled receptor activity"/>
    <property type="evidence" value="ECO:0007669"/>
    <property type="project" value="InterPro"/>
</dbReference>
<proteinExistence type="predicted"/>
<organism evidence="6 7">
    <name type="scientific">Staphylococcus phage vB_SepS_SEP9</name>
    <dbReference type="NCBI Taxonomy" id="1434319"/>
    <lineage>
        <taxon>Viruses</taxon>
        <taxon>Duplodnaviria</taxon>
        <taxon>Heunggongvirae</taxon>
        <taxon>Uroviricota</taxon>
        <taxon>Caudoviricetes</taxon>
        <taxon>Sextaecvirus</taxon>
        <taxon>Sextaecvirus SEP9</taxon>
    </lineage>
</organism>
<evidence type="ECO:0000256" key="5">
    <source>
        <dbReference type="SAM" id="Phobius"/>
    </source>
</evidence>
<name>W5RV50_9CAUD</name>
<dbReference type="KEGG" id="vg:18504325"/>
<keyword evidence="3 5" id="KW-1133">Transmembrane helix</keyword>
<sequence>MKILVKITVLCGIIGILLLTLERFFVIIESEDDIDMPLDYVKEK</sequence>
<evidence type="ECO:0000256" key="4">
    <source>
        <dbReference type="ARBA" id="ARBA00023136"/>
    </source>
</evidence>
<accession>W5RV50</accession>
<dbReference type="EMBL" id="KF929199">
    <property type="protein sequence ID" value="AHG24008.1"/>
    <property type="molecule type" value="Genomic_DNA"/>
</dbReference>